<organism evidence="1 2">
    <name type="scientific">Hymenobacter artigasi</name>
    <dbReference type="NCBI Taxonomy" id="2719616"/>
    <lineage>
        <taxon>Bacteria</taxon>
        <taxon>Pseudomonadati</taxon>
        <taxon>Bacteroidota</taxon>
        <taxon>Cytophagia</taxon>
        <taxon>Cytophagales</taxon>
        <taxon>Hymenobacteraceae</taxon>
        <taxon>Hymenobacter</taxon>
    </lineage>
</organism>
<evidence type="ECO:0000313" key="2">
    <source>
        <dbReference type="Proteomes" id="UP000717634"/>
    </source>
</evidence>
<comment type="caution">
    <text evidence="1">The sequence shown here is derived from an EMBL/GenBank/DDBJ whole genome shotgun (WGS) entry which is preliminary data.</text>
</comment>
<reference evidence="1 2" key="1">
    <citation type="submission" date="2020-03" db="EMBL/GenBank/DDBJ databases">
        <title>Genomic Encyclopedia of Type Strains, Phase IV (KMG-V): Genome sequencing to study the core and pangenomes of soil and plant-associated prokaryotes.</title>
        <authorList>
            <person name="Whitman W."/>
        </authorList>
    </citation>
    <scope>NUCLEOTIDE SEQUENCE [LARGE SCALE GENOMIC DNA]</scope>
    <source>
        <strain evidence="1 2">1B</strain>
    </source>
</reference>
<dbReference type="Proteomes" id="UP000717634">
    <property type="component" value="Unassembled WGS sequence"/>
</dbReference>
<keyword evidence="2" id="KW-1185">Reference proteome</keyword>
<proteinExistence type="predicted"/>
<accession>A0ABX1HGT9</accession>
<dbReference type="RefSeq" id="WP_168673098.1">
    <property type="nucleotide sequence ID" value="NZ_JAAVTK010000005.1"/>
</dbReference>
<sequence length="202" mass="22335">MLRSLHLLPAVVMVLLGNGPGHPKKLSTRPPAESTLNPELHRAWTQFAQAVRANDLPALRQLSAACIQCTDCVTNTAAEETAFETYKDQNPNTWYDELFDSFSFIPADAFWRKDGPLIFDAKTKSRLLNPAKLRFAANDHNKAGYVAPCLILPAQAASSHVDEVLLTYIEPYPSGQGEGMQKAFAFVKTKQGYKFCGYSTIP</sequence>
<protein>
    <submittedName>
        <fullName evidence="1">Uncharacterized protein</fullName>
    </submittedName>
</protein>
<name>A0ABX1HGT9_9BACT</name>
<evidence type="ECO:0000313" key="1">
    <source>
        <dbReference type="EMBL" id="NKI89473.1"/>
    </source>
</evidence>
<dbReference type="EMBL" id="JAAVTK010000005">
    <property type="protein sequence ID" value="NKI89473.1"/>
    <property type="molecule type" value="Genomic_DNA"/>
</dbReference>
<gene>
    <name evidence="1" type="ORF">HBN54_002071</name>
</gene>